<reference evidence="2 3" key="1">
    <citation type="journal article" date="2019" name="Commun. Biol.">
        <title>The bagworm genome reveals a unique fibroin gene that provides high tensile strength.</title>
        <authorList>
            <person name="Kono N."/>
            <person name="Nakamura H."/>
            <person name="Ohtoshi R."/>
            <person name="Tomita M."/>
            <person name="Numata K."/>
            <person name="Arakawa K."/>
        </authorList>
    </citation>
    <scope>NUCLEOTIDE SEQUENCE [LARGE SCALE GENOMIC DNA]</scope>
</reference>
<keyword evidence="3" id="KW-1185">Reference proteome</keyword>
<accession>A0A4C1VEK5</accession>
<dbReference type="EMBL" id="BGZK01000327">
    <property type="protein sequence ID" value="GBP37039.1"/>
    <property type="molecule type" value="Genomic_DNA"/>
</dbReference>
<protein>
    <submittedName>
        <fullName evidence="2">Uncharacterized protein</fullName>
    </submittedName>
</protein>
<name>A0A4C1VEK5_EUMVA</name>
<evidence type="ECO:0000313" key="2">
    <source>
        <dbReference type="EMBL" id="GBP37039.1"/>
    </source>
</evidence>
<dbReference type="OrthoDB" id="8123886at2759"/>
<dbReference type="Proteomes" id="UP000299102">
    <property type="component" value="Unassembled WGS sequence"/>
</dbReference>
<comment type="caution">
    <text evidence="2">The sequence shown here is derived from an EMBL/GenBank/DDBJ whole genome shotgun (WGS) entry which is preliminary data.</text>
</comment>
<proteinExistence type="predicted"/>
<evidence type="ECO:0000256" key="1">
    <source>
        <dbReference type="SAM" id="MobiDB-lite"/>
    </source>
</evidence>
<organism evidence="2 3">
    <name type="scientific">Eumeta variegata</name>
    <name type="common">Bagworm moth</name>
    <name type="synonym">Eumeta japonica</name>
    <dbReference type="NCBI Taxonomy" id="151549"/>
    <lineage>
        <taxon>Eukaryota</taxon>
        <taxon>Metazoa</taxon>
        <taxon>Ecdysozoa</taxon>
        <taxon>Arthropoda</taxon>
        <taxon>Hexapoda</taxon>
        <taxon>Insecta</taxon>
        <taxon>Pterygota</taxon>
        <taxon>Neoptera</taxon>
        <taxon>Endopterygota</taxon>
        <taxon>Lepidoptera</taxon>
        <taxon>Glossata</taxon>
        <taxon>Ditrysia</taxon>
        <taxon>Tineoidea</taxon>
        <taxon>Psychidae</taxon>
        <taxon>Oiketicinae</taxon>
        <taxon>Eumeta</taxon>
    </lineage>
</organism>
<evidence type="ECO:0000313" key="3">
    <source>
        <dbReference type="Proteomes" id="UP000299102"/>
    </source>
</evidence>
<dbReference type="AlphaFoldDB" id="A0A4C1VEK5"/>
<feature type="region of interest" description="Disordered" evidence="1">
    <location>
        <begin position="1"/>
        <end position="50"/>
    </location>
</feature>
<gene>
    <name evidence="2" type="ORF">EVAR_31037_1</name>
</gene>
<sequence length="138" mass="15077">MEVELNPIKDPTKRPAAVRPSEESDSDADPGCPTNALYLGTGATANPSDTRPNTVSILHAALNAWETTAQRNAHANKYTDGPPACVLCKQKGLTSNYLGCPYAPKRAPPPEKTTPRRTPRAFFRSRVFYTLLRVQVLV</sequence>